<reference evidence="4 6" key="1">
    <citation type="submission" date="2019-10" db="EMBL/GenBank/DDBJ databases">
        <title>Streptococcis sp, isolated from the respiratory tract of Marmot.</title>
        <authorList>
            <person name="Zhang G."/>
        </authorList>
    </citation>
    <scope>NUCLEOTIDE SEQUENCE [LARGE SCALE GENOMIC DNA]</scope>
    <source>
        <strain evidence="4">Zg-70</strain>
        <strain evidence="6">zg-70</strain>
    </source>
</reference>
<gene>
    <name evidence="3" type="ORF">GGG87_04315</name>
    <name evidence="4" type="ORF">GGH11_04350</name>
</gene>
<keyword evidence="1" id="KW-0802">TPR repeat</keyword>
<dbReference type="Proteomes" id="UP000435423">
    <property type="component" value="Unassembled WGS sequence"/>
</dbReference>
<evidence type="ECO:0000256" key="2">
    <source>
        <dbReference type="SAM" id="Coils"/>
    </source>
</evidence>
<dbReference type="Gene3D" id="1.25.40.10">
    <property type="entry name" value="Tetratricopeptide repeat domain"/>
    <property type="match status" value="1"/>
</dbReference>
<evidence type="ECO:0000313" key="3">
    <source>
        <dbReference type="EMBL" id="MTB64228.1"/>
    </source>
</evidence>
<protein>
    <submittedName>
        <fullName evidence="4">Uncharacterized protein</fullName>
    </submittedName>
</protein>
<feature type="coiled-coil region" evidence="2">
    <location>
        <begin position="16"/>
        <end position="43"/>
    </location>
</feature>
<evidence type="ECO:0000313" key="4">
    <source>
        <dbReference type="EMBL" id="MWV56215.1"/>
    </source>
</evidence>
<dbReference type="Proteomes" id="UP000435060">
    <property type="component" value="Unassembled WGS sequence"/>
</dbReference>
<dbReference type="EMBL" id="WUBJ01000004">
    <property type="protein sequence ID" value="MWV56215.1"/>
    <property type="molecule type" value="Genomic_DNA"/>
</dbReference>
<comment type="caution">
    <text evidence="4">The sequence shown here is derived from an EMBL/GenBank/DDBJ whole genome shotgun (WGS) entry which is preliminary data.</text>
</comment>
<sequence>MSHLTEELFGNVETFLEEHLTEYESVEEAVAAYMNLYNEQNRKKHQGQVGFMELSDLLEELAYEREDTRRLQLAQQILERDKENVDAKIAQLEVESVNQLEVLSQLKEFESQERKKWLKGDRSGWVNFKERPYMRLKNRLAFQYFNQKLYPQALKHFEELYRMNPSDNLGSRYMMMVLYCFLYQWDKAVKFANQKEHKEDAEMIGKLLVLAIITERSLDAQRLFKKMVDLDENFLPALDFSRDVESARTMFSMAKEGYFEISSLSLFDGLEEFLFGTEIVFEWLRKHYEEYYQEEFELHTVRNPLFAGLPSGAVQSLLEEGLIRPEDFQSFKKKDLLALQGIGKVSVERLIANGVQLKEG</sequence>
<keyword evidence="5" id="KW-1185">Reference proteome</keyword>
<feature type="repeat" description="TPR" evidence="1">
    <location>
        <begin position="134"/>
        <end position="167"/>
    </location>
</feature>
<reference evidence="3 5" key="2">
    <citation type="submission" date="2019-11" db="EMBL/GenBank/DDBJ databases">
        <title>Streptococcis sp. isolated from the respiratory tract of Marmot.</title>
        <authorList>
            <person name="Zhang G."/>
        </authorList>
    </citation>
    <scope>NUCLEOTIDE SEQUENCE [LARGE SCALE GENOMIC DNA]</scope>
    <source>
        <strain evidence="3">Zg-86</strain>
        <strain evidence="5">zg-86</strain>
    </source>
</reference>
<dbReference type="InterPro" id="IPR011990">
    <property type="entry name" value="TPR-like_helical_dom_sf"/>
</dbReference>
<name>A0A6I4RQ37_9STRE</name>
<organism evidence="4 6">
    <name type="scientific">Streptococcus zhangguiae</name>
    <dbReference type="NCBI Taxonomy" id="2664091"/>
    <lineage>
        <taxon>Bacteria</taxon>
        <taxon>Bacillati</taxon>
        <taxon>Bacillota</taxon>
        <taxon>Bacilli</taxon>
        <taxon>Lactobacillales</taxon>
        <taxon>Streptococcaceae</taxon>
        <taxon>Streptococcus</taxon>
    </lineage>
</organism>
<dbReference type="InterPro" id="IPR019734">
    <property type="entry name" value="TPR_rpt"/>
</dbReference>
<accession>A0A6I4RQ37</accession>
<evidence type="ECO:0000313" key="6">
    <source>
        <dbReference type="Proteomes" id="UP000435423"/>
    </source>
</evidence>
<proteinExistence type="predicted"/>
<dbReference type="SUPFAM" id="SSF48452">
    <property type="entry name" value="TPR-like"/>
    <property type="match status" value="1"/>
</dbReference>
<dbReference type="PROSITE" id="PS50005">
    <property type="entry name" value="TPR"/>
    <property type="match status" value="1"/>
</dbReference>
<evidence type="ECO:0000313" key="5">
    <source>
        <dbReference type="Proteomes" id="UP000435060"/>
    </source>
</evidence>
<dbReference type="EMBL" id="WLCG01000004">
    <property type="protein sequence ID" value="MTB64228.1"/>
    <property type="molecule type" value="Genomic_DNA"/>
</dbReference>
<evidence type="ECO:0000256" key="1">
    <source>
        <dbReference type="PROSITE-ProRule" id="PRU00339"/>
    </source>
</evidence>
<dbReference type="RefSeq" id="WP_154608130.1">
    <property type="nucleotide sequence ID" value="NZ_CP072115.1"/>
</dbReference>
<dbReference type="AlphaFoldDB" id="A0A6I4RQ37"/>
<keyword evidence="2" id="KW-0175">Coiled coil</keyword>